<dbReference type="AlphaFoldDB" id="A0A940WMW1"/>
<name>A0A940WMW1_9ACTN</name>
<evidence type="ECO:0000313" key="3">
    <source>
        <dbReference type="Proteomes" id="UP000674234"/>
    </source>
</evidence>
<accession>A0A940WMW1</accession>
<dbReference type="Proteomes" id="UP000674234">
    <property type="component" value="Unassembled WGS sequence"/>
</dbReference>
<reference evidence="2" key="1">
    <citation type="submission" date="2021-02" db="EMBL/GenBank/DDBJ databases">
        <title>Draft genome sequence of Microbispora sp. RL4-1S isolated from rice leaves in Thailand.</title>
        <authorList>
            <person name="Muangham S."/>
            <person name="Duangmal K."/>
        </authorList>
    </citation>
    <scope>NUCLEOTIDE SEQUENCE</scope>
    <source>
        <strain evidence="2">RL4-1S</strain>
    </source>
</reference>
<dbReference type="NCBIfam" id="NF041721">
    <property type="entry name" value="phane_AmcA_1"/>
    <property type="match status" value="1"/>
</dbReference>
<evidence type="ECO:0000256" key="1">
    <source>
        <dbReference type="SAM" id="MobiDB-lite"/>
    </source>
</evidence>
<sequence>MTPLQVLATTDAPLVDDLITTYTPTTPDTIHAGFDNRPSWDNTGGGFDNRPAWDNK</sequence>
<evidence type="ECO:0000313" key="2">
    <source>
        <dbReference type="EMBL" id="MBP2704355.1"/>
    </source>
</evidence>
<proteinExistence type="predicted"/>
<keyword evidence="3" id="KW-1185">Reference proteome</keyword>
<comment type="caution">
    <text evidence="2">The sequence shown here is derived from an EMBL/GenBank/DDBJ whole genome shotgun (WGS) entry which is preliminary data.</text>
</comment>
<dbReference type="RefSeq" id="WP_210155664.1">
    <property type="nucleotide sequence ID" value="NZ_JAFCNB010000005.1"/>
</dbReference>
<protein>
    <submittedName>
        <fullName evidence="2">Uncharacterized protein</fullName>
    </submittedName>
</protein>
<organism evidence="2 3">
    <name type="scientific">Microbispora oryzae</name>
    <dbReference type="NCBI Taxonomy" id="2806554"/>
    <lineage>
        <taxon>Bacteria</taxon>
        <taxon>Bacillati</taxon>
        <taxon>Actinomycetota</taxon>
        <taxon>Actinomycetes</taxon>
        <taxon>Streptosporangiales</taxon>
        <taxon>Streptosporangiaceae</taxon>
        <taxon>Microbispora</taxon>
    </lineage>
</organism>
<feature type="region of interest" description="Disordered" evidence="1">
    <location>
        <begin position="30"/>
        <end position="56"/>
    </location>
</feature>
<dbReference type="EMBL" id="JAFCNB010000005">
    <property type="protein sequence ID" value="MBP2704355.1"/>
    <property type="molecule type" value="Genomic_DNA"/>
</dbReference>
<gene>
    <name evidence="2" type="ORF">JOL79_11080</name>
</gene>